<keyword evidence="1" id="KW-0732">Signal</keyword>
<dbReference type="RefSeq" id="WP_272108210.1">
    <property type="nucleotide sequence ID" value="NZ_JAQMLA010000083.1"/>
</dbReference>
<dbReference type="AlphaFoldDB" id="A0AAW6DIM1"/>
<dbReference type="Proteomes" id="UP001212160">
    <property type="component" value="Unassembled WGS sequence"/>
</dbReference>
<dbReference type="EMBL" id="JAQMLA010000083">
    <property type="protein sequence ID" value="MDB8688418.1"/>
    <property type="molecule type" value="Genomic_DNA"/>
</dbReference>
<protein>
    <submittedName>
        <fullName evidence="2">Uncharacterized protein</fullName>
    </submittedName>
</protein>
<feature type="chain" id="PRO_5043464985" evidence="1">
    <location>
        <begin position="32"/>
        <end position="59"/>
    </location>
</feature>
<feature type="signal peptide" evidence="1">
    <location>
        <begin position="1"/>
        <end position="31"/>
    </location>
</feature>
<sequence>MKKKRWMGRAMALLLAGTSALLLLSSYTVQAESAEETAGEIYYVSSENGNDANSGTSER</sequence>
<accession>A0AAW6DIM1</accession>
<name>A0AAW6DIM1_MEDGN</name>
<reference evidence="2" key="1">
    <citation type="submission" date="2023-01" db="EMBL/GenBank/DDBJ databases">
        <title>Human gut microbiome strain richness.</title>
        <authorList>
            <person name="Chen-Liaw A."/>
        </authorList>
    </citation>
    <scope>NUCLEOTIDE SEQUENCE</scope>
    <source>
        <strain evidence="2">RTP21484st1_H11_RTP21484_190118</strain>
    </source>
</reference>
<gene>
    <name evidence="2" type="ORF">PNW85_17490</name>
</gene>
<proteinExistence type="predicted"/>
<comment type="caution">
    <text evidence="2">The sequence shown here is derived from an EMBL/GenBank/DDBJ whole genome shotgun (WGS) entry which is preliminary data.</text>
</comment>
<organism evidence="2 3">
    <name type="scientific">Mediterraneibacter gnavus</name>
    <name type="common">Ruminococcus gnavus</name>
    <dbReference type="NCBI Taxonomy" id="33038"/>
    <lineage>
        <taxon>Bacteria</taxon>
        <taxon>Bacillati</taxon>
        <taxon>Bacillota</taxon>
        <taxon>Clostridia</taxon>
        <taxon>Lachnospirales</taxon>
        <taxon>Lachnospiraceae</taxon>
        <taxon>Mediterraneibacter</taxon>
    </lineage>
</organism>
<evidence type="ECO:0000313" key="2">
    <source>
        <dbReference type="EMBL" id="MDB8688418.1"/>
    </source>
</evidence>
<evidence type="ECO:0000313" key="3">
    <source>
        <dbReference type="Proteomes" id="UP001212160"/>
    </source>
</evidence>
<evidence type="ECO:0000256" key="1">
    <source>
        <dbReference type="SAM" id="SignalP"/>
    </source>
</evidence>